<accession>A0A850PZC6</accession>
<keyword evidence="3" id="KW-1185">Reference proteome</keyword>
<dbReference type="NCBIfam" id="TIGR01965">
    <property type="entry name" value="VCBS_repeat"/>
    <property type="match status" value="1"/>
</dbReference>
<evidence type="ECO:0000313" key="3">
    <source>
        <dbReference type="Proteomes" id="UP000570517"/>
    </source>
</evidence>
<dbReference type="Pfam" id="PF17963">
    <property type="entry name" value="Big_9"/>
    <property type="match status" value="3"/>
</dbReference>
<gene>
    <name evidence="2" type="ORF">HLY00_2869</name>
</gene>
<dbReference type="Proteomes" id="UP000570517">
    <property type="component" value="Unassembled WGS sequence"/>
</dbReference>
<feature type="compositionally biased region" description="Polar residues" evidence="1">
    <location>
        <begin position="129"/>
        <end position="144"/>
    </location>
</feature>
<feature type="region of interest" description="Disordered" evidence="1">
    <location>
        <begin position="31"/>
        <end position="163"/>
    </location>
</feature>
<sequence length="816" mass="84183">MVTGREAGRVAGLAVSLGVGLAIVTGGLSEATAEPTDSSASVGSADSPSSDPPKRSINSADDDGTASERSNRTASTAESGGESSESKRSSRRSTVTLSSPDEPAGQAPQRAEDDDPARDEPSPAPMQAQAVSTMVASARRQSQDPAFEPTASESPTAERVSVTQTSQAFTAAGAPNSPPAVSATVAAPDPLSGVTQVTVTATDTDPVTFTATRPSFGRVIGDGAGNFTYTPTTFVRFLARFLPSINSDRFSVTATDSHGAATSVAVTASIVPINSAPRAGAVTVSLPAGATGVVTGNAKSTDPNRDRLSYLASTTTTAKGAVTVNSNGTFVYTPNALARHRAAAVGATAADKTDTFTVTVSDRFGAVTGIRVTVAVSPNNSTPTATSEVDDPDPVTAVVSGMVIGADPDGDVLAYRGPTATLKGAIVVHADGTFTYTPSATARYHAAHAYALPYDRSDSFDVTIEDGHGGVTTVPVSVVISPGDETLLAPELSTFCGCILMPKDTIFHADLRSLPAMPESDTWIGLLGGDRGATLRAAWAGNEWMGSTGGIPVNVVGAEHPKEDVVFNRGYSTTGPGIDDRPYAIPHRPLVEGMPSVPAWDRHLLVFQEGTCISQELYNVANGVELPSAGILDALGNAAYAAIWGSQWIAEAGAQYDMSSPLYPTIGHSNASRLPYLPMILRPDDLERGYIDHMLGITIAKDVGAGYVWPARSGDGSAADGIPMGTVLRLRGDVDITRYAQSTQVILRALQVHGAVVFDSKGPGTDGASLLAMSNGWEDTDYVTAKSELNTIPINLFEAVDAASLALDPAAGWMIG</sequence>
<feature type="compositionally biased region" description="Polar residues" evidence="1">
    <location>
        <begin position="151"/>
        <end position="163"/>
    </location>
</feature>
<comment type="caution">
    <text evidence="2">The sequence shown here is derived from an EMBL/GenBank/DDBJ whole genome shotgun (WGS) entry which is preliminary data.</text>
</comment>
<dbReference type="InterPro" id="IPR010221">
    <property type="entry name" value="VCBS_dom"/>
</dbReference>
<feature type="compositionally biased region" description="Low complexity" evidence="1">
    <location>
        <begin position="37"/>
        <end position="49"/>
    </location>
</feature>
<proteinExistence type="predicted"/>
<organism evidence="2 3">
    <name type="scientific">Mycolicibacterium hippocampi</name>
    <dbReference type="NCBI Taxonomy" id="659824"/>
    <lineage>
        <taxon>Bacteria</taxon>
        <taxon>Bacillati</taxon>
        <taxon>Actinomycetota</taxon>
        <taxon>Actinomycetes</taxon>
        <taxon>Mycobacteriales</taxon>
        <taxon>Mycobacteriaceae</taxon>
        <taxon>Mycolicibacterium</taxon>
    </lineage>
</organism>
<name>A0A850PZC6_9MYCO</name>
<dbReference type="AlphaFoldDB" id="A0A850PZC6"/>
<dbReference type="EMBL" id="JABFYL010000050">
    <property type="protein sequence ID" value="NVN53773.1"/>
    <property type="molecule type" value="Genomic_DNA"/>
</dbReference>
<reference evidence="2 3" key="1">
    <citation type="submission" date="2020-05" db="EMBL/GenBank/DDBJ databases">
        <title>Draft genome sequence of Mycobacterium hippocampi DL, isolated from European seabass, Dicentrarchus labrax, reared in fish farms.</title>
        <authorList>
            <person name="Stathopoulou P."/>
            <person name="Asimakis E."/>
            <person name="Tzokas K."/>
            <person name="Batargias C."/>
            <person name="Tsiamis G."/>
        </authorList>
    </citation>
    <scope>NUCLEOTIDE SEQUENCE [LARGE SCALE GENOMIC DNA]</scope>
    <source>
        <strain evidence="2 3">DL</strain>
    </source>
</reference>
<evidence type="ECO:0000256" key="1">
    <source>
        <dbReference type="SAM" id="MobiDB-lite"/>
    </source>
</evidence>
<protein>
    <submittedName>
        <fullName evidence="2">Putative hemagglutinin/hemolysin-related protein</fullName>
    </submittedName>
</protein>
<dbReference type="RefSeq" id="WP_178361984.1">
    <property type="nucleotide sequence ID" value="NZ_JABFYL010000050.1"/>
</dbReference>
<evidence type="ECO:0000313" key="2">
    <source>
        <dbReference type="EMBL" id="NVN53773.1"/>
    </source>
</evidence>